<feature type="compositionally biased region" description="Acidic residues" evidence="1">
    <location>
        <begin position="139"/>
        <end position="150"/>
    </location>
</feature>
<organism evidence="2 3">
    <name type="scientific">Pisolithus microcarpus 441</name>
    <dbReference type="NCBI Taxonomy" id="765257"/>
    <lineage>
        <taxon>Eukaryota</taxon>
        <taxon>Fungi</taxon>
        <taxon>Dikarya</taxon>
        <taxon>Basidiomycota</taxon>
        <taxon>Agaricomycotina</taxon>
        <taxon>Agaricomycetes</taxon>
        <taxon>Agaricomycetidae</taxon>
        <taxon>Boletales</taxon>
        <taxon>Sclerodermatineae</taxon>
        <taxon>Pisolithaceae</taxon>
        <taxon>Pisolithus</taxon>
    </lineage>
</organism>
<dbReference type="AlphaFoldDB" id="A0A0C9ZML5"/>
<feature type="compositionally biased region" description="Basic and acidic residues" evidence="1">
    <location>
        <begin position="29"/>
        <end position="74"/>
    </location>
</feature>
<feature type="region of interest" description="Disordered" evidence="1">
    <location>
        <begin position="303"/>
        <end position="322"/>
    </location>
</feature>
<feature type="compositionally biased region" description="Acidic residues" evidence="1">
    <location>
        <begin position="75"/>
        <end position="87"/>
    </location>
</feature>
<feature type="compositionally biased region" description="Acidic residues" evidence="1">
    <location>
        <begin position="166"/>
        <end position="175"/>
    </location>
</feature>
<evidence type="ECO:0000313" key="3">
    <source>
        <dbReference type="Proteomes" id="UP000054018"/>
    </source>
</evidence>
<gene>
    <name evidence="2" type="ORF">PISMIDRAFT_567942</name>
</gene>
<dbReference type="STRING" id="765257.A0A0C9ZML5"/>
<protein>
    <submittedName>
        <fullName evidence="2">Uncharacterized protein</fullName>
    </submittedName>
</protein>
<sequence length="322" mass="36151">MAKRRITEQPSSDEDAPEVVSKSASKANVKRDQKALRKFEAEQNARKKAQNRERDKKLKERALSTKKKEMPEEKLQEDEYEEVSENEEGGRSSPGGGSHNGEDDRHIRKRMHRAMQDAAEEDNSDDYDEEFGGGSAESMLDDSEAGDDPDSAMRLEEDGSETSVVDPEEGEDEPVLEMRQPEQSKNISRRPKPREPQYLSDELFTAAFASRKSEPVITETERSTQNEPSKKRRRKRPEGPKDIILGGRTFRTLTRLSDPKSKATARTLPSARVQKFADSSLALRGGRAAMLKAKKKGWERRPANVGAMKPDGAPSSFCRNTS</sequence>
<keyword evidence="3" id="KW-1185">Reference proteome</keyword>
<evidence type="ECO:0000256" key="1">
    <source>
        <dbReference type="SAM" id="MobiDB-lite"/>
    </source>
</evidence>
<accession>A0A0C9ZML5</accession>
<dbReference type="OrthoDB" id="3253399at2759"/>
<dbReference type="Proteomes" id="UP000054018">
    <property type="component" value="Unassembled WGS sequence"/>
</dbReference>
<name>A0A0C9ZML5_9AGAM</name>
<reference evidence="3" key="2">
    <citation type="submission" date="2015-01" db="EMBL/GenBank/DDBJ databases">
        <title>Evolutionary Origins and Diversification of the Mycorrhizal Mutualists.</title>
        <authorList>
            <consortium name="DOE Joint Genome Institute"/>
            <consortium name="Mycorrhizal Genomics Consortium"/>
            <person name="Kohler A."/>
            <person name="Kuo A."/>
            <person name="Nagy L.G."/>
            <person name="Floudas D."/>
            <person name="Copeland A."/>
            <person name="Barry K.W."/>
            <person name="Cichocki N."/>
            <person name="Veneault-Fourrey C."/>
            <person name="LaButti K."/>
            <person name="Lindquist E.A."/>
            <person name="Lipzen A."/>
            <person name="Lundell T."/>
            <person name="Morin E."/>
            <person name="Murat C."/>
            <person name="Riley R."/>
            <person name="Ohm R."/>
            <person name="Sun H."/>
            <person name="Tunlid A."/>
            <person name="Henrissat B."/>
            <person name="Grigoriev I.V."/>
            <person name="Hibbett D.S."/>
            <person name="Martin F."/>
        </authorList>
    </citation>
    <scope>NUCLEOTIDE SEQUENCE [LARGE SCALE GENOMIC DNA]</scope>
    <source>
        <strain evidence="3">441</strain>
    </source>
</reference>
<reference evidence="2 3" key="1">
    <citation type="submission" date="2014-04" db="EMBL/GenBank/DDBJ databases">
        <authorList>
            <consortium name="DOE Joint Genome Institute"/>
            <person name="Kuo A."/>
            <person name="Kohler A."/>
            <person name="Costa M.D."/>
            <person name="Nagy L.G."/>
            <person name="Floudas D."/>
            <person name="Copeland A."/>
            <person name="Barry K.W."/>
            <person name="Cichocki N."/>
            <person name="Veneault-Fourrey C."/>
            <person name="LaButti K."/>
            <person name="Lindquist E.A."/>
            <person name="Lipzen A."/>
            <person name="Lundell T."/>
            <person name="Morin E."/>
            <person name="Murat C."/>
            <person name="Sun H."/>
            <person name="Tunlid A."/>
            <person name="Henrissat B."/>
            <person name="Grigoriev I.V."/>
            <person name="Hibbett D.S."/>
            <person name="Martin F."/>
            <person name="Nordberg H.P."/>
            <person name="Cantor M.N."/>
            <person name="Hua S.X."/>
        </authorList>
    </citation>
    <scope>NUCLEOTIDE SEQUENCE [LARGE SCALE GENOMIC DNA]</scope>
    <source>
        <strain evidence="2 3">441</strain>
    </source>
</reference>
<proteinExistence type="predicted"/>
<feature type="region of interest" description="Disordered" evidence="1">
    <location>
        <begin position="1"/>
        <end position="244"/>
    </location>
</feature>
<feature type="compositionally biased region" description="Basic and acidic residues" evidence="1">
    <location>
        <begin position="211"/>
        <end position="224"/>
    </location>
</feature>
<feature type="compositionally biased region" description="Acidic residues" evidence="1">
    <location>
        <begin position="118"/>
        <end position="131"/>
    </location>
</feature>
<dbReference type="EMBL" id="KN833756">
    <property type="protein sequence ID" value="KIK21033.1"/>
    <property type="molecule type" value="Genomic_DNA"/>
</dbReference>
<dbReference type="HOGENOM" id="CLU_083050_0_0_1"/>
<evidence type="ECO:0000313" key="2">
    <source>
        <dbReference type="EMBL" id="KIK21033.1"/>
    </source>
</evidence>